<gene>
    <name evidence="1" type="ORF">SporoS204_13655</name>
</gene>
<accession>A0ABM6JXW5</accession>
<protein>
    <recommendedName>
        <fullName evidence="3">Competence transcription factor</fullName>
    </recommendedName>
</protein>
<reference evidence="1 2" key="1">
    <citation type="submission" date="2016-04" db="EMBL/GenBank/DDBJ databases">
        <title>Comparative Genomics and Epigenetics of Sporosarcina ureae.</title>
        <authorList>
            <person name="Oliver A.S."/>
            <person name="Cooper K.K."/>
        </authorList>
    </citation>
    <scope>NUCLEOTIDE SEQUENCE [LARGE SCALE GENOMIC DNA]</scope>
    <source>
        <strain evidence="1 2">S204</strain>
    </source>
</reference>
<dbReference type="Pfam" id="PF06338">
    <property type="entry name" value="ComK"/>
    <property type="match status" value="1"/>
</dbReference>
<name>A0ABM6JXW5_SPOUR</name>
<proteinExistence type="predicted"/>
<dbReference type="RefSeq" id="WP_051210420.1">
    <property type="nucleotide sequence ID" value="NZ_CP015108.1"/>
</dbReference>
<organism evidence="1 2">
    <name type="scientific">Sporosarcina ureae</name>
    <dbReference type="NCBI Taxonomy" id="1571"/>
    <lineage>
        <taxon>Bacteria</taxon>
        <taxon>Bacillati</taxon>
        <taxon>Bacillota</taxon>
        <taxon>Bacilli</taxon>
        <taxon>Bacillales</taxon>
        <taxon>Caryophanaceae</taxon>
        <taxon>Sporosarcina</taxon>
    </lineage>
</organism>
<dbReference type="Proteomes" id="UP000192486">
    <property type="component" value="Chromosome"/>
</dbReference>
<evidence type="ECO:0008006" key="3">
    <source>
        <dbReference type="Google" id="ProtNLM"/>
    </source>
</evidence>
<evidence type="ECO:0000313" key="1">
    <source>
        <dbReference type="EMBL" id="ARF15104.1"/>
    </source>
</evidence>
<sequence>MDEETKSVISPGTSLVYPYYDDEGKLCAVLLKDGDFIRVDKSPTEIVDLSMQFYGTSLRGGIDGGKALMGKIHMTPVMVNERLDMYFFPSNSPSSNECVWFSLSHILTFLPFDKKHTKVIFRDGNVFTVNCSYSVFQTRYQRACMLKNGLSARFTQMALGVRKGYKTYLIRKNHKRGNYEISDE</sequence>
<keyword evidence="2" id="KW-1185">Reference proteome</keyword>
<dbReference type="InterPro" id="IPR010461">
    <property type="entry name" value="ComK"/>
</dbReference>
<evidence type="ECO:0000313" key="2">
    <source>
        <dbReference type="Proteomes" id="UP000192486"/>
    </source>
</evidence>
<dbReference type="EMBL" id="CP015108">
    <property type="protein sequence ID" value="ARF15104.1"/>
    <property type="molecule type" value="Genomic_DNA"/>
</dbReference>